<dbReference type="GO" id="GO:0005886">
    <property type="term" value="C:plasma membrane"/>
    <property type="evidence" value="ECO:0007669"/>
    <property type="project" value="UniProtKB-SubCell"/>
</dbReference>
<evidence type="ECO:0000256" key="15">
    <source>
        <dbReference type="ARBA" id="ARBA00022989"/>
    </source>
</evidence>
<dbReference type="RefSeq" id="XP_022136684.1">
    <property type="nucleotide sequence ID" value="XM_022280992.1"/>
</dbReference>
<keyword evidence="9 22" id="KW-0812">Transmembrane</keyword>
<comment type="catalytic activity">
    <reaction evidence="20">
        <text>L-seryl-[protein] + ATP = O-phospho-L-seryl-[protein] + ADP + H(+)</text>
        <dbReference type="Rhea" id="RHEA:17989"/>
        <dbReference type="Rhea" id="RHEA-COMP:9863"/>
        <dbReference type="Rhea" id="RHEA-COMP:11604"/>
        <dbReference type="ChEBI" id="CHEBI:15378"/>
        <dbReference type="ChEBI" id="CHEBI:29999"/>
        <dbReference type="ChEBI" id="CHEBI:30616"/>
        <dbReference type="ChEBI" id="CHEBI:83421"/>
        <dbReference type="ChEBI" id="CHEBI:456216"/>
        <dbReference type="EC" id="2.7.11.1"/>
    </reaction>
</comment>
<dbReference type="FunFam" id="3.80.10.10:FF:000150">
    <property type="entry name" value="Putative LRR receptor-like serine/threonine-protein kinase"/>
    <property type="match status" value="1"/>
</dbReference>
<dbReference type="Gene3D" id="3.80.10.10">
    <property type="entry name" value="Ribonuclease Inhibitor"/>
    <property type="match status" value="1"/>
</dbReference>
<dbReference type="GO" id="GO:0005524">
    <property type="term" value="F:ATP binding"/>
    <property type="evidence" value="ECO:0007669"/>
    <property type="project" value="UniProtKB-UniRule"/>
</dbReference>
<dbReference type="InterPro" id="IPR001611">
    <property type="entry name" value="Leu-rich_rpt"/>
</dbReference>
<dbReference type="SUPFAM" id="SSF56112">
    <property type="entry name" value="Protein kinase-like (PK-like)"/>
    <property type="match status" value="1"/>
</dbReference>
<dbReference type="AlphaFoldDB" id="A0A6J1C514"/>
<evidence type="ECO:0000256" key="13">
    <source>
        <dbReference type="ARBA" id="ARBA00022777"/>
    </source>
</evidence>
<dbReference type="PANTHER" id="PTHR48056">
    <property type="entry name" value="LRR RECEPTOR-LIKE SERINE/THREONINE-PROTEIN KINASE-RELATED"/>
    <property type="match status" value="1"/>
</dbReference>
<dbReference type="OrthoDB" id="4062651at2759"/>
<evidence type="ECO:0000256" key="6">
    <source>
        <dbReference type="ARBA" id="ARBA00022527"/>
    </source>
</evidence>
<comment type="similarity">
    <text evidence="3">Belongs to the protein kinase superfamily. Ser/Thr protein kinase family.</text>
</comment>
<keyword evidence="15 22" id="KW-1133">Transmembrane helix</keyword>
<evidence type="ECO:0000256" key="10">
    <source>
        <dbReference type="ARBA" id="ARBA00022729"/>
    </source>
</evidence>
<evidence type="ECO:0000256" key="8">
    <source>
        <dbReference type="ARBA" id="ARBA00022679"/>
    </source>
</evidence>
<sequence length="610" mass="68276">MKMVLMKMGELYLTALILACFHYFAVSNFQGDALIELKDALMAPSSQLRDWNQSHINPCIWSYIICREDKVISISLSTMGFTGTLSPRIVVLKSLSTLILRGNNISGNIPKEFGNLTNLVRLDLENNSLTGQIPSSLGNLKKLQFLTLSRNHITGTVPESLSSLPSLMSLLIDSNDLSGQIPEQLFQVSKFNYSGNKLNCGRNYSHLCASDSTNSGASNKSKVGLIAGLMAGLTVALLLVGLLFFLHKYRYKAYSGEVFVDVTGEIDRRIAFDQLKRFAWRELQLATENFSEKNVLGQGGFGKVYKGVLADGTKIAVKRSTNYESVGGDVAFLREVEMISVAVHRNLLRLIGFCTTQTERLLVYPFMQNLSVAHRLRELKPGEPILDWPTRKRVALGTAHGLRYLHEHCNPKIIHRDVKAANVLLDEDFEAVVGDFGLAKLVDVRNTNVTTLVRGTVGHIAPEYLATGKSSEMTDVFGYGIMLLELVTGQRAIDFLCLGDDVLLLDHVKKMEKEKRINTIVDRNLNDYNIQEVETMIQVALLCTQSCSNDRPAMSHVIRMLEGEGLAERWEEWQHSEGTRRQETERLERRFELGEYSIHKQNAIQLSGGR</sequence>
<dbReference type="SMART" id="SM00369">
    <property type="entry name" value="LRR_TYP"/>
    <property type="match status" value="4"/>
</dbReference>
<dbReference type="GO" id="GO:0033612">
    <property type="term" value="F:receptor serine/threonine kinase binding"/>
    <property type="evidence" value="ECO:0007669"/>
    <property type="project" value="TreeGrafter"/>
</dbReference>
<dbReference type="Gene3D" id="1.10.510.10">
    <property type="entry name" value="Transferase(Phosphotransferase) domain 1"/>
    <property type="match status" value="1"/>
</dbReference>
<dbReference type="KEGG" id="mcha:111008336"/>
<keyword evidence="5" id="KW-1003">Cell membrane</keyword>
<feature type="binding site" evidence="21">
    <location>
        <position position="318"/>
    </location>
    <ligand>
        <name>ATP</name>
        <dbReference type="ChEBI" id="CHEBI:30616"/>
    </ligand>
</feature>
<evidence type="ECO:0000256" key="21">
    <source>
        <dbReference type="PROSITE-ProRule" id="PRU10141"/>
    </source>
</evidence>
<keyword evidence="12 21" id="KW-0547">Nucleotide-binding</keyword>
<keyword evidence="17" id="KW-0675">Receptor</keyword>
<evidence type="ECO:0000259" key="23">
    <source>
        <dbReference type="PROSITE" id="PS50011"/>
    </source>
</evidence>
<gene>
    <name evidence="25" type="primary">LOC111008336</name>
</gene>
<dbReference type="InterPro" id="IPR032675">
    <property type="entry name" value="LRR_dom_sf"/>
</dbReference>
<organism evidence="24 25">
    <name type="scientific">Momordica charantia</name>
    <name type="common">Bitter gourd</name>
    <name type="synonym">Balsam pear</name>
    <dbReference type="NCBI Taxonomy" id="3673"/>
    <lineage>
        <taxon>Eukaryota</taxon>
        <taxon>Viridiplantae</taxon>
        <taxon>Streptophyta</taxon>
        <taxon>Embryophyta</taxon>
        <taxon>Tracheophyta</taxon>
        <taxon>Spermatophyta</taxon>
        <taxon>Magnoliopsida</taxon>
        <taxon>eudicotyledons</taxon>
        <taxon>Gunneridae</taxon>
        <taxon>Pentapetalae</taxon>
        <taxon>rosids</taxon>
        <taxon>fabids</taxon>
        <taxon>Cucurbitales</taxon>
        <taxon>Cucurbitaceae</taxon>
        <taxon>Momordiceae</taxon>
        <taxon>Momordica</taxon>
    </lineage>
</organism>
<evidence type="ECO:0000313" key="24">
    <source>
        <dbReference type="Proteomes" id="UP000504603"/>
    </source>
</evidence>
<dbReference type="PROSITE" id="PS00107">
    <property type="entry name" value="PROTEIN_KINASE_ATP"/>
    <property type="match status" value="1"/>
</dbReference>
<feature type="domain" description="Protein kinase" evidence="23">
    <location>
        <begin position="290"/>
        <end position="566"/>
    </location>
</feature>
<dbReference type="InterPro" id="IPR000719">
    <property type="entry name" value="Prot_kinase_dom"/>
</dbReference>
<keyword evidence="11" id="KW-0677">Repeat</keyword>
<accession>A0A6J1C514</accession>
<dbReference type="InterPro" id="IPR011009">
    <property type="entry name" value="Kinase-like_dom_sf"/>
</dbReference>
<evidence type="ECO:0000256" key="4">
    <source>
        <dbReference type="ARBA" id="ARBA00012513"/>
    </source>
</evidence>
<proteinExistence type="inferred from homology"/>
<evidence type="ECO:0000256" key="17">
    <source>
        <dbReference type="ARBA" id="ARBA00023170"/>
    </source>
</evidence>
<evidence type="ECO:0000256" key="3">
    <source>
        <dbReference type="ARBA" id="ARBA00008684"/>
    </source>
</evidence>
<keyword evidence="16 22" id="KW-0472">Membrane</keyword>
<dbReference type="InterPro" id="IPR017441">
    <property type="entry name" value="Protein_kinase_ATP_BS"/>
</dbReference>
<dbReference type="Pfam" id="PF07714">
    <property type="entry name" value="PK_Tyr_Ser-Thr"/>
    <property type="match status" value="1"/>
</dbReference>
<dbReference type="InterPro" id="IPR050647">
    <property type="entry name" value="Plant_LRR-RLKs"/>
</dbReference>
<evidence type="ECO:0000256" key="5">
    <source>
        <dbReference type="ARBA" id="ARBA00022475"/>
    </source>
</evidence>
<dbReference type="SMART" id="SM00220">
    <property type="entry name" value="S_TKc"/>
    <property type="match status" value="1"/>
</dbReference>
<evidence type="ECO:0000256" key="2">
    <source>
        <dbReference type="ARBA" id="ARBA00004479"/>
    </source>
</evidence>
<dbReference type="InterPro" id="IPR013210">
    <property type="entry name" value="LRR_N_plant-typ"/>
</dbReference>
<protein>
    <recommendedName>
        <fullName evidence="4">non-specific serine/threonine protein kinase</fullName>
        <ecNumber evidence="4">2.7.11.1</ecNumber>
    </recommendedName>
</protein>
<evidence type="ECO:0000256" key="7">
    <source>
        <dbReference type="ARBA" id="ARBA00022614"/>
    </source>
</evidence>
<dbReference type="EC" id="2.7.11.1" evidence="4"/>
<dbReference type="Proteomes" id="UP000504603">
    <property type="component" value="Unplaced"/>
</dbReference>
<dbReference type="FunFam" id="1.10.510.10:FF:000016">
    <property type="entry name" value="Somatic embryogenesis receptor-like kinase 1"/>
    <property type="match status" value="1"/>
</dbReference>
<dbReference type="InterPro" id="IPR008271">
    <property type="entry name" value="Ser/Thr_kinase_AS"/>
</dbReference>
<evidence type="ECO:0000256" key="14">
    <source>
        <dbReference type="ARBA" id="ARBA00022840"/>
    </source>
</evidence>
<evidence type="ECO:0000256" key="12">
    <source>
        <dbReference type="ARBA" id="ARBA00022741"/>
    </source>
</evidence>
<keyword evidence="8" id="KW-0808">Transferase</keyword>
<dbReference type="Pfam" id="PF13855">
    <property type="entry name" value="LRR_8"/>
    <property type="match status" value="1"/>
</dbReference>
<dbReference type="Gene3D" id="3.30.200.20">
    <property type="entry name" value="Phosphorylase Kinase, domain 1"/>
    <property type="match status" value="1"/>
</dbReference>
<dbReference type="PROSITE" id="PS50011">
    <property type="entry name" value="PROTEIN_KINASE_DOM"/>
    <property type="match status" value="1"/>
</dbReference>
<reference evidence="25" key="1">
    <citation type="submission" date="2025-08" db="UniProtKB">
        <authorList>
            <consortium name="RefSeq"/>
        </authorList>
    </citation>
    <scope>IDENTIFICATION</scope>
    <source>
        <strain evidence="25">OHB3-1</strain>
    </source>
</reference>
<evidence type="ECO:0000256" key="1">
    <source>
        <dbReference type="ARBA" id="ARBA00004162"/>
    </source>
</evidence>
<name>A0A6J1C514_MOMCH</name>
<evidence type="ECO:0000256" key="11">
    <source>
        <dbReference type="ARBA" id="ARBA00022737"/>
    </source>
</evidence>
<evidence type="ECO:0000256" key="16">
    <source>
        <dbReference type="ARBA" id="ARBA00023136"/>
    </source>
</evidence>
<keyword evidence="18" id="KW-0325">Glycoprotein</keyword>
<keyword evidence="24" id="KW-1185">Reference proteome</keyword>
<evidence type="ECO:0000256" key="22">
    <source>
        <dbReference type="SAM" id="Phobius"/>
    </source>
</evidence>
<dbReference type="SUPFAM" id="SSF52058">
    <property type="entry name" value="L domain-like"/>
    <property type="match status" value="1"/>
</dbReference>
<keyword evidence="13" id="KW-0418">Kinase</keyword>
<comment type="subcellular location">
    <subcellularLocation>
        <location evidence="1">Cell membrane</location>
        <topology evidence="1">Single-pass membrane protein</topology>
    </subcellularLocation>
    <subcellularLocation>
        <location evidence="2">Membrane</location>
        <topology evidence="2">Single-pass type I membrane protein</topology>
    </subcellularLocation>
</comment>
<keyword evidence="7" id="KW-0433">Leucine-rich repeat</keyword>
<evidence type="ECO:0000256" key="18">
    <source>
        <dbReference type="ARBA" id="ARBA00023180"/>
    </source>
</evidence>
<dbReference type="Pfam" id="PF08263">
    <property type="entry name" value="LRRNT_2"/>
    <property type="match status" value="1"/>
</dbReference>
<dbReference type="InterPro" id="IPR003591">
    <property type="entry name" value="Leu-rich_rpt_typical-subtyp"/>
</dbReference>
<evidence type="ECO:0000313" key="25">
    <source>
        <dbReference type="RefSeq" id="XP_022136684.1"/>
    </source>
</evidence>
<keyword evidence="6" id="KW-0723">Serine/threonine-protein kinase</keyword>
<evidence type="ECO:0000256" key="20">
    <source>
        <dbReference type="ARBA" id="ARBA00048679"/>
    </source>
</evidence>
<evidence type="ECO:0000256" key="19">
    <source>
        <dbReference type="ARBA" id="ARBA00047899"/>
    </source>
</evidence>
<keyword evidence="10" id="KW-0732">Signal</keyword>
<dbReference type="GO" id="GO:0004674">
    <property type="term" value="F:protein serine/threonine kinase activity"/>
    <property type="evidence" value="ECO:0007669"/>
    <property type="project" value="UniProtKB-KW"/>
</dbReference>
<feature type="transmembrane region" description="Helical" evidence="22">
    <location>
        <begin position="223"/>
        <end position="246"/>
    </location>
</feature>
<feature type="unsure residue" description="E or Q" evidence="25">
    <location>
        <position position="588"/>
    </location>
</feature>
<keyword evidence="14 21" id="KW-0067">ATP-binding</keyword>
<evidence type="ECO:0000256" key="9">
    <source>
        <dbReference type="ARBA" id="ARBA00022692"/>
    </source>
</evidence>
<dbReference type="PANTHER" id="PTHR48056:SF81">
    <property type="entry name" value="RECEPTOR PROTEIN-TYROSINE KINASE CEPR1"/>
    <property type="match status" value="1"/>
</dbReference>
<dbReference type="InterPro" id="IPR001245">
    <property type="entry name" value="Ser-Thr/Tyr_kinase_cat_dom"/>
</dbReference>
<dbReference type="PROSITE" id="PS00108">
    <property type="entry name" value="PROTEIN_KINASE_ST"/>
    <property type="match status" value="1"/>
</dbReference>
<comment type="catalytic activity">
    <reaction evidence="19">
        <text>L-threonyl-[protein] + ATP = O-phospho-L-threonyl-[protein] + ADP + H(+)</text>
        <dbReference type="Rhea" id="RHEA:46608"/>
        <dbReference type="Rhea" id="RHEA-COMP:11060"/>
        <dbReference type="Rhea" id="RHEA-COMP:11605"/>
        <dbReference type="ChEBI" id="CHEBI:15378"/>
        <dbReference type="ChEBI" id="CHEBI:30013"/>
        <dbReference type="ChEBI" id="CHEBI:30616"/>
        <dbReference type="ChEBI" id="CHEBI:61977"/>
        <dbReference type="ChEBI" id="CHEBI:456216"/>
        <dbReference type="EC" id="2.7.11.1"/>
    </reaction>
</comment>
<dbReference type="FunFam" id="3.30.200.20:FF:000015">
    <property type="entry name" value="Somatic embryogenesis receptor kinase 1"/>
    <property type="match status" value="1"/>
</dbReference>